<dbReference type="AlphaFoldDB" id="A0AAV4C0L5"/>
<dbReference type="EMBL" id="BLXT01005798">
    <property type="protein sequence ID" value="GFO26301.1"/>
    <property type="molecule type" value="Genomic_DNA"/>
</dbReference>
<evidence type="ECO:0000313" key="1">
    <source>
        <dbReference type="EMBL" id="GFO26301.1"/>
    </source>
</evidence>
<protein>
    <submittedName>
        <fullName evidence="1">Uncharacterized protein</fullName>
    </submittedName>
</protein>
<evidence type="ECO:0000313" key="2">
    <source>
        <dbReference type="Proteomes" id="UP000735302"/>
    </source>
</evidence>
<reference evidence="1 2" key="1">
    <citation type="journal article" date="2021" name="Elife">
        <title>Chloroplast acquisition without the gene transfer in kleptoplastic sea slugs, Plakobranchus ocellatus.</title>
        <authorList>
            <person name="Maeda T."/>
            <person name="Takahashi S."/>
            <person name="Yoshida T."/>
            <person name="Shimamura S."/>
            <person name="Takaki Y."/>
            <person name="Nagai Y."/>
            <person name="Toyoda A."/>
            <person name="Suzuki Y."/>
            <person name="Arimoto A."/>
            <person name="Ishii H."/>
            <person name="Satoh N."/>
            <person name="Nishiyama T."/>
            <person name="Hasebe M."/>
            <person name="Maruyama T."/>
            <person name="Minagawa J."/>
            <person name="Obokata J."/>
            <person name="Shigenobu S."/>
        </authorList>
    </citation>
    <scope>NUCLEOTIDE SEQUENCE [LARGE SCALE GENOMIC DNA]</scope>
</reference>
<organism evidence="1 2">
    <name type="scientific">Plakobranchus ocellatus</name>
    <dbReference type="NCBI Taxonomy" id="259542"/>
    <lineage>
        <taxon>Eukaryota</taxon>
        <taxon>Metazoa</taxon>
        <taxon>Spiralia</taxon>
        <taxon>Lophotrochozoa</taxon>
        <taxon>Mollusca</taxon>
        <taxon>Gastropoda</taxon>
        <taxon>Heterobranchia</taxon>
        <taxon>Euthyneura</taxon>
        <taxon>Panpulmonata</taxon>
        <taxon>Sacoglossa</taxon>
        <taxon>Placobranchoidea</taxon>
        <taxon>Plakobranchidae</taxon>
        <taxon>Plakobranchus</taxon>
    </lineage>
</organism>
<keyword evidence="2" id="KW-1185">Reference proteome</keyword>
<accession>A0AAV4C0L5</accession>
<dbReference type="Proteomes" id="UP000735302">
    <property type="component" value="Unassembled WGS sequence"/>
</dbReference>
<sequence length="122" mass="13582">MLEKLCKPGSCSLLHLGGFCGTVDSKSALRSAGALLSRVRAPPPVSWPDGGPESLRSPRCGLAIHKKLKKLTLIHPCRMLPKMYSKQWRKIIDKETLRNKHAGLLYILMNRQANLMKKIPAI</sequence>
<name>A0AAV4C0L5_9GAST</name>
<gene>
    <name evidence="1" type="ORF">PoB_005280600</name>
</gene>
<proteinExistence type="predicted"/>
<comment type="caution">
    <text evidence="1">The sequence shown here is derived from an EMBL/GenBank/DDBJ whole genome shotgun (WGS) entry which is preliminary data.</text>
</comment>